<dbReference type="PROSITE" id="PS50188">
    <property type="entry name" value="B302_SPRY"/>
    <property type="match status" value="1"/>
</dbReference>
<dbReference type="EMBL" id="KN126898">
    <property type="protein sequence ID" value="KFU93375.1"/>
    <property type="molecule type" value="Genomic_DNA"/>
</dbReference>
<feature type="non-terminal residue" evidence="2">
    <location>
        <position position="173"/>
    </location>
</feature>
<evidence type="ECO:0000313" key="3">
    <source>
        <dbReference type="Proteomes" id="UP000031515"/>
    </source>
</evidence>
<reference evidence="3" key="2">
    <citation type="journal article" date="2014" name="Science">
        <title>Comparative genomics reveals insights into avian genome evolution and adaptation.</title>
        <authorList>
            <consortium name="Avian Genome Consortium"/>
            <person name="Zhang G."/>
            <person name="Li C."/>
            <person name="Li Q."/>
            <person name="Li B."/>
            <person name="Larkin D.M."/>
            <person name="Lee C."/>
            <person name="Storz J.F."/>
            <person name="Antunes A."/>
            <person name="Greenwold M.J."/>
            <person name="Meredith R.W."/>
            <person name="Odeen A."/>
            <person name="Cui J."/>
            <person name="Zhou Q."/>
            <person name="Xu L."/>
            <person name="Pan H."/>
            <person name="Wang Z."/>
            <person name="Jin L."/>
            <person name="Zhang P."/>
            <person name="Hu H."/>
            <person name="Yang W."/>
            <person name="Hu J."/>
            <person name="Xiao J."/>
            <person name="Yang Z."/>
            <person name="Liu Y."/>
            <person name="Xie Q."/>
            <person name="Yu H."/>
            <person name="Lian J."/>
            <person name="Wen P."/>
            <person name="Zhang F."/>
            <person name="Li H."/>
            <person name="Zeng Y."/>
            <person name="Xiong Z."/>
            <person name="Liu S."/>
            <person name="Zhou L."/>
            <person name="Huang Z."/>
            <person name="An N."/>
            <person name="Wang J."/>
            <person name="Zheng Q."/>
            <person name="Xiong Y."/>
            <person name="Wang G."/>
            <person name="Wang B."/>
            <person name="Wang J."/>
            <person name="Fan Y."/>
            <person name="da Fonseca R.R."/>
            <person name="Alfaro-Nunez A."/>
            <person name="Schubert M."/>
            <person name="Orlando L."/>
            <person name="Mourier T."/>
            <person name="Howard J.T."/>
            <person name="Ganapathy G."/>
            <person name="Pfenning A."/>
            <person name="Whitney O."/>
            <person name="Rivas M.V."/>
            <person name="Hara E."/>
            <person name="Smith J."/>
            <person name="Farre M."/>
            <person name="Narayan J."/>
            <person name="Slavov G."/>
            <person name="Romanov M.N."/>
            <person name="Borges R."/>
            <person name="Machado J.P."/>
            <person name="Khan I."/>
            <person name="Springer M.S."/>
            <person name="Gatesy J."/>
            <person name="Hoffmann F.G."/>
            <person name="Opazo J.C."/>
            <person name="Hastad O."/>
            <person name="Sawyer R.H."/>
            <person name="Kim H."/>
            <person name="Kim K.W."/>
            <person name="Kim H.J."/>
            <person name="Cho S."/>
            <person name="Li N."/>
            <person name="Huang Y."/>
            <person name="Bruford M.W."/>
            <person name="Zhan X."/>
            <person name="Dixon A."/>
            <person name="Bertelsen M.F."/>
            <person name="Derryberry E."/>
            <person name="Warren W."/>
            <person name="Wilson R.K."/>
            <person name="Li S."/>
            <person name="Ray D.A."/>
            <person name="Green R.E."/>
            <person name="O'Brien S.J."/>
            <person name="Griffin D."/>
            <person name="Johnson W.E."/>
            <person name="Haussler D."/>
            <person name="Ryder O.A."/>
            <person name="Willerslev E."/>
            <person name="Graves G.R."/>
            <person name="Alstrom P."/>
            <person name="Fjeldsa J."/>
            <person name="Mindell D.P."/>
            <person name="Edwards S.V."/>
            <person name="Braun E.L."/>
            <person name="Rahbek C."/>
            <person name="Burt D.W."/>
            <person name="Houde P."/>
            <person name="Zhang Y."/>
            <person name="Yang H."/>
            <person name="Wang J."/>
            <person name="Jarvis E.D."/>
            <person name="Gilbert M.T."/>
            <person name="Wang J."/>
        </authorList>
    </citation>
    <scope>NUCLEOTIDE SEQUENCE [LARGE SCALE GENOMIC DNA]</scope>
</reference>
<protein>
    <submittedName>
        <fullName evidence="2">Butyrophilin subfamily 1 member A1</fullName>
    </submittedName>
</protein>
<feature type="domain" description="B30.2/SPRY" evidence="1">
    <location>
        <begin position="1"/>
        <end position="173"/>
    </location>
</feature>
<dbReference type="SMART" id="SM00589">
    <property type="entry name" value="PRY"/>
    <property type="match status" value="1"/>
</dbReference>
<dbReference type="InterPro" id="IPR006574">
    <property type="entry name" value="PRY"/>
</dbReference>
<dbReference type="Pfam" id="PF00622">
    <property type="entry name" value="SPRY"/>
    <property type="match status" value="1"/>
</dbReference>
<dbReference type="InterPro" id="IPR050143">
    <property type="entry name" value="TRIM/RBCC"/>
</dbReference>
<dbReference type="PRINTS" id="PR01407">
    <property type="entry name" value="BUTYPHLNCDUF"/>
</dbReference>
<gene>
    <name evidence="2" type="ORF">M959_00493</name>
</gene>
<accession>A0A093BKN1</accession>
<proteinExistence type="predicted"/>
<dbReference type="AlphaFoldDB" id="A0A093BKN1"/>
<reference evidence="2 3" key="1">
    <citation type="submission" date="2013-08" db="EMBL/GenBank/DDBJ databases">
        <title>Genome evolution of avian class.</title>
        <authorList>
            <person name="Zhang G."/>
            <person name="Li C."/>
        </authorList>
    </citation>
    <scope>NUCLEOTIDE SEQUENCE [LARGE SCALE GENOMIC DNA]</scope>
    <source>
        <strain evidence="2">M959</strain>
    </source>
</reference>
<dbReference type="PANTHER" id="PTHR24103">
    <property type="entry name" value="E3 UBIQUITIN-PROTEIN LIGASE TRIM"/>
    <property type="match status" value="1"/>
</dbReference>
<dbReference type="Proteomes" id="UP000031515">
    <property type="component" value="Unassembled WGS sequence"/>
</dbReference>
<keyword evidence="3" id="KW-1185">Reference proteome</keyword>
<dbReference type="SMART" id="SM00449">
    <property type="entry name" value="SPRY"/>
    <property type="match status" value="1"/>
</dbReference>
<evidence type="ECO:0000313" key="2">
    <source>
        <dbReference type="EMBL" id="KFU93375.1"/>
    </source>
</evidence>
<evidence type="ECO:0000259" key="1">
    <source>
        <dbReference type="PROSITE" id="PS50188"/>
    </source>
</evidence>
<dbReference type="InterPro" id="IPR003877">
    <property type="entry name" value="SPRY_dom"/>
</dbReference>
<dbReference type="InterPro" id="IPR003879">
    <property type="entry name" value="Butyrophylin_SPRY"/>
</dbReference>
<dbReference type="InterPro" id="IPR013320">
    <property type="entry name" value="ConA-like_dom_sf"/>
</dbReference>
<dbReference type="Gene3D" id="2.60.120.920">
    <property type="match status" value="1"/>
</dbReference>
<feature type="non-terminal residue" evidence="2">
    <location>
        <position position="1"/>
    </location>
</feature>
<name>A0A093BKN1_CHAPE</name>
<dbReference type="InterPro" id="IPR043136">
    <property type="entry name" value="B30.2/SPRY_sf"/>
</dbReference>
<dbReference type="InterPro" id="IPR001870">
    <property type="entry name" value="B30.2/SPRY"/>
</dbReference>
<dbReference type="Pfam" id="PF13765">
    <property type="entry name" value="PRY"/>
    <property type="match status" value="1"/>
</dbReference>
<dbReference type="SUPFAM" id="SSF49899">
    <property type="entry name" value="Concanavalin A-like lectins/glucanases"/>
    <property type="match status" value="1"/>
</dbReference>
<organism evidence="2 3">
    <name type="scientific">Chaetura pelagica</name>
    <name type="common">Chimney swift</name>
    <name type="synonym">Hirundo pelagica</name>
    <dbReference type="NCBI Taxonomy" id="8897"/>
    <lineage>
        <taxon>Eukaryota</taxon>
        <taxon>Metazoa</taxon>
        <taxon>Chordata</taxon>
        <taxon>Craniata</taxon>
        <taxon>Vertebrata</taxon>
        <taxon>Euteleostomi</taxon>
        <taxon>Archelosauria</taxon>
        <taxon>Archosauria</taxon>
        <taxon>Dinosauria</taxon>
        <taxon>Saurischia</taxon>
        <taxon>Theropoda</taxon>
        <taxon>Coelurosauria</taxon>
        <taxon>Aves</taxon>
        <taxon>Neognathae</taxon>
        <taxon>Neoaves</taxon>
        <taxon>Strisores</taxon>
        <taxon>Apodiformes</taxon>
        <taxon>Apodidae</taxon>
        <taxon>Apodinae</taxon>
        <taxon>Chaetura</taxon>
    </lineage>
</organism>
<sequence>PVQVTLDPTTAHPQLLVSADGRSLRWEEAQEAPFDHPGWATQPYVLAHQGITSGRCCWEVEVTPEGSWALGVAQETSKRMEEATTTPPEMELWSLGLCEGQFWAVTSFQTVPLSHLQVPRRLRVTLDYQKGLVAFFDADKKVLMFSFPPASFQGEKVRPWFLVWNEGAQVTLC</sequence>